<dbReference type="STRING" id="1754190.A0A1Y2AFI4"/>
<comment type="caution">
    <text evidence="3">The sequence shown here is derived from an EMBL/GenBank/DDBJ whole genome shotgun (WGS) entry which is preliminary data.</text>
</comment>
<dbReference type="EMBL" id="MCOG01000274">
    <property type="protein sequence ID" value="ORY21027.1"/>
    <property type="molecule type" value="Genomic_DNA"/>
</dbReference>
<keyword evidence="4" id="KW-1185">Reference proteome</keyword>
<protein>
    <submittedName>
        <fullName evidence="3">Uncharacterized protein</fullName>
    </submittedName>
</protein>
<evidence type="ECO:0000313" key="4">
    <source>
        <dbReference type="Proteomes" id="UP000193920"/>
    </source>
</evidence>
<accession>A0A1Y2AFI4</accession>
<evidence type="ECO:0000256" key="1">
    <source>
        <dbReference type="SAM" id="Coils"/>
    </source>
</evidence>
<dbReference type="OrthoDB" id="2155050at2759"/>
<evidence type="ECO:0000256" key="2">
    <source>
        <dbReference type="SAM" id="MobiDB-lite"/>
    </source>
</evidence>
<feature type="compositionally biased region" description="Basic and acidic residues" evidence="2">
    <location>
        <begin position="955"/>
        <end position="983"/>
    </location>
</feature>
<gene>
    <name evidence="3" type="ORF">LY90DRAFT_516360</name>
</gene>
<feature type="region of interest" description="Disordered" evidence="2">
    <location>
        <begin position="768"/>
        <end position="803"/>
    </location>
</feature>
<keyword evidence="1" id="KW-0175">Coiled coil</keyword>
<reference evidence="3 4" key="1">
    <citation type="submission" date="2016-08" db="EMBL/GenBank/DDBJ databases">
        <title>A Parts List for Fungal Cellulosomes Revealed by Comparative Genomics.</title>
        <authorList>
            <consortium name="DOE Joint Genome Institute"/>
            <person name="Haitjema C.H."/>
            <person name="Gilmore S.P."/>
            <person name="Henske J.K."/>
            <person name="Solomon K.V."/>
            <person name="De Groot R."/>
            <person name="Kuo A."/>
            <person name="Mondo S.J."/>
            <person name="Salamov A.A."/>
            <person name="Labutti K."/>
            <person name="Zhao Z."/>
            <person name="Chiniquy J."/>
            <person name="Barry K."/>
            <person name="Brewer H.M."/>
            <person name="Purvine S.O."/>
            <person name="Wright A.T."/>
            <person name="Boxma B."/>
            <person name="Van Alen T."/>
            <person name="Hackstein J.H."/>
            <person name="Baker S.E."/>
            <person name="Grigoriev I.V."/>
            <person name="O'Malley M.A."/>
        </authorList>
    </citation>
    <scope>NUCLEOTIDE SEQUENCE [LARGE SCALE GENOMIC DNA]</scope>
    <source>
        <strain evidence="3 4">G1</strain>
    </source>
</reference>
<feature type="region of interest" description="Disordered" evidence="2">
    <location>
        <begin position="944"/>
        <end position="984"/>
    </location>
</feature>
<name>A0A1Y2AFI4_9FUNG</name>
<organism evidence="3 4">
    <name type="scientific">Neocallimastix californiae</name>
    <dbReference type="NCBI Taxonomy" id="1754190"/>
    <lineage>
        <taxon>Eukaryota</taxon>
        <taxon>Fungi</taxon>
        <taxon>Fungi incertae sedis</taxon>
        <taxon>Chytridiomycota</taxon>
        <taxon>Chytridiomycota incertae sedis</taxon>
        <taxon>Neocallimastigomycetes</taxon>
        <taxon>Neocallimastigales</taxon>
        <taxon>Neocallimastigaceae</taxon>
        <taxon>Neocallimastix</taxon>
    </lineage>
</organism>
<feature type="compositionally biased region" description="Polar residues" evidence="2">
    <location>
        <begin position="944"/>
        <end position="954"/>
    </location>
</feature>
<feature type="coiled-coil region" evidence="1">
    <location>
        <begin position="1532"/>
        <end position="1608"/>
    </location>
</feature>
<sequence length="1628" mass="188256">MYNLIKTLAVPSSGLEIFANKDSLNLDENQEQYFRFACIHLSEIKNVGFEEFIERLMLFRNSCQEFLENLKKKNDEKIFISYITSANFYKLYQDYISNYTVDLTKIQKAKNENSRLQIQLKNILRCKNQKIKIDDNKIIHSLNSLVNSIIGCKSDLNIEKDDFMKIAKFEQDLDSSKVDVNGEITAIFTYLCNGINTSPIENTPSIINSFNLEKIIINNSDFEKSVKENITITIFSDFLIITKDTYSQKSGKDSNNSFLNDSNENIKVKSQLLYPPIPLKDVSIAERKVPRYLQKLNHILIDSNGGYDSIKLKNLEVDESELTYTDFLFELRCTNPQIFIVLQAENDKDREDFRTSINSQKNYILNDNHDIEGDISNIIYDNEKSFSNISINVENPLNDNENIDLSSREKNEIQNLTAFNDNKFLNTTLFQALCTPYYFKQNEWIQMPKSIICIHQSSDGRNFISLNASATGRTLLNEYICPDSVIKESSKNENVIQIKTKSRGLFSLRFGKYGTVSYNTLLNFSRNLINDSIYWNYEKKEDLLLIERSQPLDITYNLVIKNNIDDSSSAFKLYCEKTTKYEIFNQLYVKEKNNWISLGFSKINFVIPTYIMGNDFDNSENLVDMDLLKRNSIEPIITAHSVINMKKSGSNKLICFLRAPINQDCIILKNRNIHEDNVYELNFMYEERIYEYMIYAKKTDKSLAFISEFVNKLSNYYSKVLENRDDISKEPSLLIEPTEKANSSNSIEIVDNKKEDVINSNSNNDILEKKELINDNNDNENNNDNNNEYKPNDRHDNSNAENNLLSGFTFMSTNNRPPLSSQIQQKQEKAPFENKIMFNMNDFSMDTSIKEKKVEKTQNSTSIFSGFSLFSNSNNISDTNKKKEDQNNILTNSLFTNKPKFSFPSPDANSFGFSFNNKPIIPQASISNDSDKSISNSIKFTFNSNNTLANTSTDSKSEKINTDSKKHDIKKDNEEQVKSKQDELSDENEVIETTQDEIPINQDKKEEIKAIQDEIPISEDKKEEIKAIQDEIPISEDKKEEIKAIQDEIPISEDKKEEIKAIQDEIPISEDKKEKIITKSTNDISSANIGTQNSEIEASMSCTLYDISEPYNSPSNEAKKPADKIKDIDYEDFNDINAIKNGNGNGKLLSLKFNHFIRSCDDLYIRAQNIDVSFNQDTFNYMGSMKDIIMDSIYNLKKGTKLLNSLVNVSDSSIITINGENSNSLYFNEPLSSNCNKLKKRRSISEMEMKSFKEYDIIVNNNQQWIQNSINDFKSSLSITNEKSSEIKNLKNKSTSKNLMEDENNIINKSLIKIDNQEIDIENKINIKDEIKKYDLNEYKKEDSIIISETKNKINNEKNTKTGIVANLISNINNNSNNSQKNIKKEESFTNQHHVDKMAKEYMEELNNNNNQTFIKSEKVKCLRLTPASNENMTNEELLSLYIKSLRPIKKQNEKSDNNDDVNKVKKNDLSLKDKFTSYKYENNKNGSSCTTSNAIDTITSYYKYANNGKIEMTSTGNMNIKEAFNLLRYKIKILRKQLEIEKKTREDITEDYIALREELKEWMKKSDLINESFIIERDVNMEKEDYIQLLEEKIRTYENLIQRHNEIYSNSTLANVENQQNSIENNE</sequence>
<dbReference type="Proteomes" id="UP000193920">
    <property type="component" value="Unassembled WGS sequence"/>
</dbReference>
<feature type="compositionally biased region" description="Low complexity" evidence="2">
    <location>
        <begin position="774"/>
        <end position="788"/>
    </location>
</feature>
<proteinExistence type="predicted"/>
<evidence type="ECO:0000313" key="3">
    <source>
        <dbReference type="EMBL" id="ORY21027.1"/>
    </source>
</evidence>